<evidence type="ECO:0000256" key="4">
    <source>
        <dbReference type="SAM" id="SignalP"/>
    </source>
</evidence>
<name>A0ABP8VBX1_9MICC</name>
<dbReference type="Proteomes" id="UP001500200">
    <property type="component" value="Unassembled WGS sequence"/>
</dbReference>
<dbReference type="Pfam" id="PF09084">
    <property type="entry name" value="NMT1"/>
    <property type="match status" value="1"/>
</dbReference>
<dbReference type="PANTHER" id="PTHR30024:SF47">
    <property type="entry name" value="TAURINE-BINDING PERIPLASMIC PROTEIN"/>
    <property type="match status" value="1"/>
</dbReference>
<organism evidence="6 7">
    <name type="scientific">Arthrobacter gyeryongensis</name>
    <dbReference type="NCBI Taxonomy" id="1650592"/>
    <lineage>
        <taxon>Bacteria</taxon>
        <taxon>Bacillati</taxon>
        <taxon>Actinomycetota</taxon>
        <taxon>Actinomycetes</taxon>
        <taxon>Micrococcales</taxon>
        <taxon>Micrococcaceae</taxon>
        <taxon>Arthrobacter</taxon>
    </lineage>
</organism>
<dbReference type="InterPro" id="IPR015168">
    <property type="entry name" value="SsuA/THI5"/>
</dbReference>
<gene>
    <name evidence="6" type="ORF">GCM10023346_48860</name>
</gene>
<dbReference type="PROSITE" id="PS51257">
    <property type="entry name" value="PROKAR_LIPOPROTEIN"/>
    <property type="match status" value="1"/>
</dbReference>
<dbReference type="SUPFAM" id="SSF53850">
    <property type="entry name" value="Periplasmic binding protein-like II"/>
    <property type="match status" value="1"/>
</dbReference>
<dbReference type="EMBL" id="BAABKK010000052">
    <property type="protein sequence ID" value="GAA4655766.1"/>
    <property type="molecule type" value="Genomic_DNA"/>
</dbReference>
<comment type="similarity">
    <text evidence="2">Belongs to the bacterial solute-binding protein SsuA/TauA family.</text>
</comment>
<evidence type="ECO:0000313" key="7">
    <source>
        <dbReference type="Proteomes" id="UP001500200"/>
    </source>
</evidence>
<protein>
    <submittedName>
        <fullName evidence="6">Sulfonate ABC transporter substrate-binding protein</fullName>
    </submittedName>
</protein>
<keyword evidence="3 4" id="KW-0732">Signal</keyword>
<dbReference type="RefSeq" id="WP_345453920.1">
    <property type="nucleotide sequence ID" value="NZ_BAABKK010000052.1"/>
</dbReference>
<dbReference type="Gene3D" id="3.40.190.10">
    <property type="entry name" value="Periplasmic binding protein-like II"/>
    <property type="match status" value="2"/>
</dbReference>
<sequence>MFKLRRRRYAIALVAALTLSLGLSACSSAGGSGAGEGETPTIRVAYAQGLQANFYYALQHDLFTKHGVKVEGTKFDSGPALISALVGGSADVGYFGVPAMATANEQGAQLQVFSIANNAGDMAALYVKPDSGIHSIQDLRGKKVATTQNTVAHIFLLIALEKAGMTPKDVQIEFYDPAGLVAGFDRGDLNAVFMFASVGAKFISSGAQIVKGTTSTDLGVPDTGNFIASKDYISNNKAALQKFLAAVDEATPIVNQDKAIYIDALQKGIGLAGDQAQIIYDNQPSPCLASSTLADPGSPVSLTPGGGFTKITQKMVETMTKLGILKSAPNVADFVTSSVVEGAGK</sequence>
<reference evidence="7" key="1">
    <citation type="journal article" date="2019" name="Int. J. Syst. Evol. Microbiol.">
        <title>The Global Catalogue of Microorganisms (GCM) 10K type strain sequencing project: providing services to taxonomists for standard genome sequencing and annotation.</title>
        <authorList>
            <consortium name="The Broad Institute Genomics Platform"/>
            <consortium name="The Broad Institute Genome Sequencing Center for Infectious Disease"/>
            <person name="Wu L."/>
            <person name="Ma J."/>
        </authorList>
    </citation>
    <scope>NUCLEOTIDE SEQUENCE [LARGE SCALE GENOMIC DNA]</scope>
    <source>
        <strain evidence="7">JCM 18514</strain>
    </source>
</reference>
<feature type="signal peptide" evidence="4">
    <location>
        <begin position="1"/>
        <end position="25"/>
    </location>
</feature>
<comment type="subcellular location">
    <subcellularLocation>
        <location evidence="1">Periplasm</location>
    </subcellularLocation>
</comment>
<feature type="domain" description="SsuA/THI5-like" evidence="5">
    <location>
        <begin position="52"/>
        <end position="251"/>
    </location>
</feature>
<keyword evidence="7" id="KW-1185">Reference proteome</keyword>
<dbReference type="PANTHER" id="PTHR30024">
    <property type="entry name" value="ALIPHATIC SULFONATES-BINDING PROTEIN-RELATED"/>
    <property type="match status" value="1"/>
</dbReference>
<feature type="chain" id="PRO_5045825450" evidence="4">
    <location>
        <begin position="26"/>
        <end position="345"/>
    </location>
</feature>
<evidence type="ECO:0000259" key="5">
    <source>
        <dbReference type="Pfam" id="PF09084"/>
    </source>
</evidence>
<comment type="caution">
    <text evidence="6">The sequence shown here is derived from an EMBL/GenBank/DDBJ whole genome shotgun (WGS) entry which is preliminary data.</text>
</comment>
<dbReference type="CDD" id="cd01008">
    <property type="entry name" value="PBP2_NrtA_SsuA_CpmA_like"/>
    <property type="match status" value="1"/>
</dbReference>
<evidence type="ECO:0000313" key="6">
    <source>
        <dbReference type="EMBL" id="GAA4655766.1"/>
    </source>
</evidence>
<evidence type="ECO:0000256" key="1">
    <source>
        <dbReference type="ARBA" id="ARBA00004418"/>
    </source>
</evidence>
<proteinExistence type="inferred from homology"/>
<evidence type="ECO:0000256" key="2">
    <source>
        <dbReference type="ARBA" id="ARBA00010742"/>
    </source>
</evidence>
<evidence type="ECO:0000256" key="3">
    <source>
        <dbReference type="ARBA" id="ARBA00022729"/>
    </source>
</evidence>
<accession>A0ABP8VBX1</accession>